<accession>A0A1G2I4M8</accession>
<dbReference type="EMBL" id="MHOS01000002">
    <property type="protein sequence ID" value="OGZ69774.1"/>
    <property type="molecule type" value="Genomic_DNA"/>
</dbReference>
<evidence type="ECO:0000256" key="1">
    <source>
        <dbReference type="ARBA" id="ARBA00022801"/>
    </source>
</evidence>
<dbReference type="PROSITE" id="PS51462">
    <property type="entry name" value="NUDIX"/>
    <property type="match status" value="1"/>
</dbReference>
<dbReference type="GO" id="GO:0005829">
    <property type="term" value="C:cytosol"/>
    <property type="evidence" value="ECO:0007669"/>
    <property type="project" value="TreeGrafter"/>
</dbReference>
<dbReference type="Pfam" id="PF00293">
    <property type="entry name" value="NUDIX"/>
    <property type="match status" value="1"/>
</dbReference>
<dbReference type="InterPro" id="IPR015797">
    <property type="entry name" value="NUDIX_hydrolase-like_dom_sf"/>
</dbReference>
<dbReference type="PROSITE" id="PS00893">
    <property type="entry name" value="NUDIX_BOX"/>
    <property type="match status" value="1"/>
</dbReference>
<dbReference type="AlphaFoldDB" id="A0A1G2I4M8"/>
<dbReference type="InterPro" id="IPR000086">
    <property type="entry name" value="NUDIX_hydrolase_dom"/>
</dbReference>
<dbReference type="GO" id="GO:0035539">
    <property type="term" value="F:8-oxo-7,8-dihydrodeoxyguanosine triphosphate pyrophosphatase activity"/>
    <property type="evidence" value="ECO:0007669"/>
    <property type="project" value="TreeGrafter"/>
</dbReference>
<dbReference type="CDD" id="cd04678">
    <property type="entry name" value="NUDIX_MTH2_Nudt15"/>
    <property type="match status" value="1"/>
</dbReference>
<dbReference type="InterPro" id="IPR020084">
    <property type="entry name" value="NUDIX_hydrolase_CS"/>
</dbReference>
<feature type="domain" description="Nudix hydrolase" evidence="2">
    <location>
        <begin position="3"/>
        <end position="138"/>
    </location>
</feature>
<sequence>MDELRPKVGIGVMIMKEGKILLGKRKHKDGLGDGQYAGTGGHLEHMESFEDCLRRETREEAGIELDNIRFLCVINLKDYAPKHYVDLGFVADWKSGEPKNIEPEKREGWEWFDLDNLPELFGSLPKYIEAYKTGRNYFDN</sequence>
<evidence type="ECO:0000259" key="2">
    <source>
        <dbReference type="PROSITE" id="PS51462"/>
    </source>
</evidence>
<proteinExistence type="predicted"/>
<dbReference type="GO" id="GO:0006203">
    <property type="term" value="P:dGTP catabolic process"/>
    <property type="evidence" value="ECO:0007669"/>
    <property type="project" value="TreeGrafter"/>
</dbReference>
<dbReference type="SUPFAM" id="SSF55811">
    <property type="entry name" value="Nudix"/>
    <property type="match status" value="1"/>
</dbReference>
<dbReference type="Gene3D" id="3.90.79.10">
    <property type="entry name" value="Nucleoside Triphosphate Pyrophosphohydrolase"/>
    <property type="match status" value="1"/>
</dbReference>
<dbReference type="PANTHER" id="PTHR16099:SF5">
    <property type="entry name" value="NUCLEOTIDE TRIPHOSPHATE DIPHOSPHATASE NUDT15"/>
    <property type="match status" value="1"/>
</dbReference>
<dbReference type="Proteomes" id="UP000176421">
    <property type="component" value="Unassembled WGS sequence"/>
</dbReference>
<reference evidence="3 4" key="1">
    <citation type="journal article" date="2016" name="Nat. Commun.">
        <title>Thousands of microbial genomes shed light on interconnected biogeochemical processes in an aquifer system.</title>
        <authorList>
            <person name="Anantharaman K."/>
            <person name="Brown C.T."/>
            <person name="Hug L.A."/>
            <person name="Sharon I."/>
            <person name="Castelle C.J."/>
            <person name="Probst A.J."/>
            <person name="Thomas B.C."/>
            <person name="Singh A."/>
            <person name="Wilkins M.J."/>
            <person name="Karaoz U."/>
            <person name="Brodie E.L."/>
            <person name="Williams K.H."/>
            <person name="Hubbard S.S."/>
            <person name="Banfield J.F."/>
        </authorList>
    </citation>
    <scope>NUCLEOTIDE SEQUENCE [LARGE SCALE GENOMIC DNA]</scope>
</reference>
<dbReference type="PANTHER" id="PTHR16099">
    <property type="entry name" value="8-OXO-DGTP DIPHOSPHATES NUDT15"/>
    <property type="match status" value="1"/>
</dbReference>
<organism evidence="3 4">
    <name type="scientific">Candidatus Staskawiczbacteria bacterium RIFCSPHIGHO2_02_FULL_34_9</name>
    <dbReference type="NCBI Taxonomy" id="1802206"/>
    <lineage>
        <taxon>Bacteria</taxon>
        <taxon>Candidatus Staskawicziibacteriota</taxon>
    </lineage>
</organism>
<name>A0A1G2I4M8_9BACT</name>
<gene>
    <name evidence="3" type="ORF">A3D35_03215</name>
</gene>
<protein>
    <recommendedName>
        <fullName evidence="2">Nudix hydrolase domain-containing protein</fullName>
    </recommendedName>
</protein>
<keyword evidence="1" id="KW-0378">Hydrolase</keyword>
<dbReference type="STRING" id="1802206.A3D35_03215"/>
<comment type="caution">
    <text evidence="3">The sequence shown here is derived from an EMBL/GenBank/DDBJ whole genome shotgun (WGS) entry which is preliminary data.</text>
</comment>
<evidence type="ECO:0000313" key="3">
    <source>
        <dbReference type="EMBL" id="OGZ69774.1"/>
    </source>
</evidence>
<evidence type="ECO:0000313" key="4">
    <source>
        <dbReference type="Proteomes" id="UP000176421"/>
    </source>
</evidence>